<sequence length="168" mass="17330">MSTFIVQAAGLAGDWQRRDVILADVIGQLSGVMQSLAARGGEFETLIAQTRALDGGLYRQGQALTVSTAGIATATSSLTDMFARAQPKLVAAQNATTSALNMLLGAGPELDRAAIDLPNIMSDVGRFTGRGAYGDGYVCSLDISLYGVLLPGGLLPQIGGNSHSAVCR</sequence>
<dbReference type="EMBL" id="WEGK01000021">
    <property type="protein sequence ID" value="MQY23584.1"/>
    <property type="molecule type" value="Genomic_DNA"/>
</dbReference>
<evidence type="ECO:0000313" key="2">
    <source>
        <dbReference type="Proteomes" id="UP000438448"/>
    </source>
</evidence>
<name>A0A7K0DFG9_9NOCA</name>
<dbReference type="RefSeq" id="WP_319945711.1">
    <property type="nucleotide sequence ID" value="NZ_WEGK01000021.1"/>
</dbReference>
<evidence type="ECO:0000313" key="1">
    <source>
        <dbReference type="EMBL" id="MQY23584.1"/>
    </source>
</evidence>
<gene>
    <name evidence="1" type="ORF">NRB20_67150</name>
</gene>
<organism evidence="1 2">
    <name type="scientific">Nocardia macrotermitis</name>
    <dbReference type="NCBI Taxonomy" id="2585198"/>
    <lineage>
        <taxon>Bacteria</taxon>
        <taxon>Bacillati</taxon>
        <taxon>Actinomycetota</taxon>
        <taxon>Actinomycetes</taxon>
        <taxon>Mycobacteriales</taxon>
        <taxon>Nocardiaceae</taxon>
        <taxon>Nocardia</taxon>
    </lineage>
</organism>
<dbReference type="AlphaFoldDB" id="A0A7K0DFG9"/>
<comment type="caution">
    <text evidence="1">The sequence shown here is derived from an EMBL/GenBank/DDBJ whole genome shotgun (WGS) entry which is preliminary data.</text>
</comment>
<accession>A0A7K0DFG9</accession>
<keyword evidence="2" id="KW-1185">Reference proteome</keyword>
<proteinExistence type="predicted"/>
<dbReference type="Proteomes" id="UP000438448">
    <property type="component" value="Unassembled WGS sequence"/>
</dbReference>
<protein>
    <submittedName>
        <fullName evidence="1">Uncharacterized protein</fullName>
    </submittedName>
</protein>
<reference evidence="1 2" key="1">
    <citation type="submission" date="2019-10" db="EMBL/GenBank/DDBJ databases">
        <title>Nocardia macrotermitis sp. nov. and Nocardia aurantia sp. nov., isolated from the gut of fungus growing-termite Macrotermes natalensis.</title>
        <authorList>
            <person name="Benndorf R."/>
            <person name="Schwitalla J."/>
            <person name="Martin K."/>
            <person name="De Beer W."/>
            <person name="Kaster A.-K."/>
            <person name="Vollmers J."/>
            <person name="Poulsen M."/>
            <person name="Beemelmanns C."/>
        </authorList>
    </citation>
    <scope>NUCLEOTIDE SEQUENCE [LARGE SCALE GENOMIC DNA]</scope>
    <source>
        <strain evidence="1 2">RB20</strain>
    </source>
</reference>